<dbReference type="InterPro" id="IPR044922">
    <property type="entry name" value="DUF2063_N_sf"/>
</dbReference>
<dbReference type="EMBL" id="PIPZ01000001">
    <property type="protein sequence ID" value="RUO61457.1"/>
    <property type="molecule type" value="Genomic_DNA"/>
</dbReference>
<dbReference type="OrthoDB" id="4146344at2"/>
<name>A0A432YKF4_9GAMM</name>
<evidence type="ECO:0000313" key="4">
    <source>
        <dbReference type="Proteomes" id="UP000288127"/>
    </source>
</evidence>
<feature type="domain" description="Putative DNA-binding" evidence="1">
    <location>
        <begin position="7"/>
        <end position="91"/>
    </location>
</feature>
<evidence type="ECO:0000313" key="3">
    <source>
        <dbReference type="EMBL" id="RUO61457.1"/>
    </source>
</evidence>
<dbReference type="RefSeq" id="WP_126759081.1">
    <property type="nucleotide sequence ID" value="NZ_PIPZ01000001.1"/>
</dbReference>
<sequence length="253" mass="29558">MSEFRRIQEQWSRWLRDPFQAEPPQGEARRLKVYQRLVHNNIESFITRGFPVLFSTFTNEQEREILQSFIAQHHSKSPLFSEIGAEFTEFLAIYEASWLPEWSYQLALYERMELEVYHYDSACFQPPLHVALDASGWQVNPSLQWHAFDYPVHTIQPDVTPNEPLNQPCYLAVYRVDQMQNGNLESNVKFLQLNAVTMLFVDYLLQCSSSTLAEAADYLSSQLPQFTKEQLYQGLLATVPELYQRAMLFPSSN</sequence>
<feature type="domain" description="NGO1945-like C-terminal" evidence="2">
    <location>
        <begin position="146"/>
        <end position="242"/>
    </location>
</feature>
<dbReference type="InterPro" id="IPR054098">
    <property type="entry name" value="NGO1945-like_C"/>
</dbReference>
<protein>
    <submittedName>
        <fullName evidence="3">Uncharacterized protein</fullName>
    </submittedName>
</protein>
<evidence type="ECO:0000259" key="1">
    <source>
        <dbReference type="Pfam" id="PF09836"/>
    </source>
</evidence>
<proteinExistence type="predicted"/>
<dbReference type="Gene3D" id="1.10.150.690">
    <property type="entry name" value="DUF2063"/>
    <property type="match status" value="1"/>
</dbReference>
<dbReference type="Pfam" id="PF09836">
    <property type="entry name" value="DUF2063"/>
    <property type="match status" value="1"/>
</dbReference>
<comment type="caution">
    <text evidence="3">The sequence shown here is derived from an EMBL/GenBank/DDBJ whole genome shotgun (WGS) entry which is preliminary data.</text>
</comment>
<dbReference type="Pfam" id="PF22106">
    <property type="entry name" value="NGO1945_C"/>
    <property type="match status" value="1"/>
</dbReference>
<reference evidence="4" key="1">
    <citation type="journal article" date="2018" name="Front. Microbiol.">
        <title>Genome-Based Analysis Reveals the Taxonomy and Diversity of the Family Idiomarinaceae.</title>
        <authorList>
            <person name="Liu Y."/>
            <person name="Lai Q."/>
            <person name="Shao Z."/>
        </authorList>
    </citation>
    <scope>NUCLEOTIDE SEQUENCE [LARGE SCALE GENOMIC DNA]</scope>
    <source>
        <strain evidence="4">PIM1</strain>
    </source>
</reference>
<dbReference type="Gene3D" id="3.90.930.50">
    <property type="match status" value="1"/>
</dbReference>
<accession>A0A432YKF4</accession>
<organism evidence="3 4">
    <name type="scientific">Pseudidiomarina marina</name>
    <dbReference type="NCBI Taxonomy" id="502366"/>
    <lineage>
        <taxon>Bacteria</taxon>
        <taxon>Pseudomonadati</taxon>
        <taxon>Pseudomonadota</taxon>
        <taxon>Gammaproteobacteria</taxon>
        <taxon>Alteromonadales</taxon>
        <taxon>Idiomarinaceae</taxon>
        <taxon>Pseudidiomarina</taxon>
    </lineage>
</organism>
<evidence type="ECO:0000259" key="2">
    <source>
        <dbReference type="Pfam" id="PF22106"/>
    </source>
</evidence>
<dbReference type="Proteomes" id="UP000288127">
    <property type="component" value="Unassembled WGS sequence"/>
</dbReference>
<keyword evidence="4" id="KW-1185">Reference proteome</keyword>
<dbReference type="InterPro" id="IPR018640">
    <property type="entry name" value="DUF2063"/>
</dbReference>
<gene>
    <name evidence="3" type="ORF">CWI76_04150</name>
</gene>
<dbReference type="AlphaFoldDB" id="A0A432YKF4"/>